<keyword evidence="5" id="KW-1185">Reference proteome</keyword>
<accession>A0A0C5VER4</accession>
<organism evidence="4 5">
    <name type="scientific">Gynuella sunshinyii YC6258</name>
    <dbReference type="NCBI Taxonomy" id="1445510"/>
    <lineage>
        <taxon>Bacteria</taxon>
        <taxon>Pseudomonadati</taxon>
        <taxon>Pseudomonadota</taxon>
        <taxon>Gammaproteobacteria</taxon>
        <taxon>Oceanospirillales</taxon>
        <taxon>Saccharospirillaceae</taxon>
        <taxon>Gynuella</taxon>
    </lineage>
</organism>
<dbReference type="SUPFAM" id="SSF53474">
    <property type="entry name" value="alpha/beta-Hydrolases"/>
    <property type="match status" value="1"/>
</dbReference>
<evidence type="ECO:0000256" key="2">
    <source>
        <dbReference type="ARBA" id="ARBA00022801"/>
    </source>
</evidence>
<gene>
    <name evidence="4" type="ORF">YC6258_00636</name>
</gene>
<dbReference type="InterPro" id="IPR050300">
    <property type="entry name" value="GDXG_lipolytic_enzyme"/>
</dbReference>
<dbReference type="InterPro" id="IPR013094">
    <property type="entry name" value="AB_hydrolase_3"/>
</dbReference>
<evidence type="ECO:0000313" key="5">
    <source>
        <dbReference type="Proteomes" id="UP000032266"/>
    </source>
</evidence>
<dbReference type="AlphaFoldDB" id="A0A0C5VER4"/>
<name>A0A0C5VER4_9GAMM</name>
<dbReference type="HOGENOM" id="CLU_012494_13_1_6"/>
<dbReference type="RefSeq" id="WP_044615686.1">
    <property type="nucleotide sequence ID" value="NZ_CP007142.1"/>
</dbReference>
<dbReference type="EMBL" id="CP007142">
    <property type="protein sequence ID" value="AJQ92686.1"/>
    <property type="molecule type" value="Genomic_DNA"/>
</dbReference>
<feature type="domain" description="Alpha/beta hydrolase fold-3" evidence="3">
    <location>
        <begin position="70"/>
        <end position="270"/>
    </location>
</feature>
<reference evidence="4 5" key="1">
    <citation type="submission" date="2014-01" db="EMBL/GenBank/DDBJ databases">
        <title>Full genme sequencing of cellulolytic bacterium Gynuella sunshinyii YC6258T gen. nov., sp. nov.</title>
        <authorList>
            <person name="Khan H."/>
            <person name="Chung E.J."/>
            <person name="Chung Y.R."/>
        </authorList>
    </citation>
    <scope>NUCLEOTIDE SEQUENCE [LARGE SCALE GENOMIC DNA]</scope>
    <source>
        <strain evidence="4 5">YC6258</strain>
    </source>
</reference>
<dbReference type="Proteomes" id="UP000032266">
    <property type="component" value="Chromosome"/>
</dbReference>
<sequence>MSIDQLNTILQQAAANPPPENSSPIELRKWFEAAYADLPLPDSVIMETVSLGPIGGEFFQFPGCDNRKLVIYYHGGGFMFGSTRTHRTISANLARVTGTRVLSVDYRLAPEFMVPTAHDDAYAAYVWALEQGYNAGNISVGGDSAGGNLALSTVVRARDEGFKLPGSLILMSPALDFADEGGSHNTKADAPLLNKELAGLFTACYLGNTDRHDSRITPLYANLAGLPPVLLHVGTREFLLDDTLTLAERLHAANVQVDLRVWPGMCHSWQLFAPFLDEGMASIEQAGQFINTHFKANSNQ</sequence>
<protein>
    <submittedName>
        <fullName evidence="4">Esterase/lipase</fullName>
    </submittedName>
</protein>
<comment type="similarity">
    <text evidence="1">Belongs to the 'GDXG' lipolytic enzyme family.</text>
</comment>
<dbReference type="InterPro" id="IPR029058">
    <property type="entry name" value="AB_hydrolase_fold"/>
</dbReference>
<proteinExistence type="inferred from homology"/>
<dbReference type="STRING" id="1445510.YC6258_00636"/>
<dbReference type="GO" id="GO:0004806">
    <property type="term" value="F:triacylglycerol lipase activity"/>
    <property type="evidence" value="ECO:0007669"/>
    <property type="project" value="TreeGrafter"/>
</dbReference>
<evidence type="ECO:0000313" key="4">
    <source>
        <dbReference type="EMBL" id="AJQ92686.1"/>
    </source>
</evidence>
<dbReference type="Gene3D" id="3.40.50.1820">
    <property type="entry name" value="alpha/beta hydrolase"/>
    <property type="match status" value="1"/>
</dbReference>
<evidence type="ECO:0000259" key="3">
    <source>
        <dbReference type="Pfam" id="PF07859"/>
    </source>
</evidence>
<dbReference type="PANTHER" id="PTHR48081:SF30">
    <property type="entry name" value="ACETYL-HYDROLASE LIPR-RELATED"/>
    <property type="match status" value="1"/>
</dbReference>
<dbReference type="PANTHER" id="PTHR48081">
    <property type="entry name" value="AB HYDROLASE SUPERFAMILY PROTEIN C4A8.06C"/>
    <property type="match status" value="1"/>
</dbReference>
<evidence type="ECO:0000256" key="1">
    <source>
        <dbReference type="ARBA" id="ARBA00010515"/>
    </source>
</evidence>
<keyword evidence="2" id="KW-0378">Hydrolase</keyword>
<dbReference type="KEGG" id="gsn:YC6258_00636"/>
<dbReference type="Pfam" id="PF07859">
    <property type="entry name" value="Abhydrolase_3"/>
    <property type="match status" value="1"/>
</dbReference>
<dbReference type="OrthoDB" id="5729797at2"/>